<dbReference type="Proteomes" id="UP000195402">
    <property type="component" value="Unassembled WGS sequence"/>
</dbReference>
<name>A0A200PLZ6_MACCD</name>
<evidence type="ECO:0000313" key="3">
    <source>
        <dbReference type="Proteomes" id="UP000195402"/>
    </source>
</evidence>
<keyword evidence="3" id="KW-1185">Reference proteome</keyword>
<dbReference type="InterPro" id="IPR011043">
    <property type="entry name" value="Gal_Oxase/kelch_b-propeller"/>
</dbReference>
<reference evidence="2 3" key="1">
    <citation type="journal article" date="2017" name="Mol. Plant">
        <title>The Genome of Medicinal Plant Macleaya cordata Provides New Insights into Benzylisoquinoline Alkaloids Metabolism.</title>
        <authorList>
            <person name="Liu X."/>
            <person name="Liu Y."/>
            <person name="Huang P."/>
            <person name="Ma Y."/>
            <person name="Qing Z."/>
            <person name="Tang Q."/>
            <person name="Cao H."/>
            <person name="Cheng P."/>
            <person name="Zheng Y."/>
            <person name="Yuan Z."/>
            <person name="Zhou Y."/>
            <person name="Liu J."/>
            <person name="Tang Z."/>
            <person name="Zhuo Y."/>
            <person name="Zhang Y."/>
            <person name="Yu L."/>
            <person name="Huang J."/>
            <person name="Yang P."/>
            <person name="Peng Q."/>
            <person name="Zhang J."/>
            <person name="Jiang W."/>
            <person name="Zhang Z."/>
            <person name="Lin K."/>
            <person name="Ro D.K."/>
            <person name="Chen X."/>
            <person name="Xiong X."/>
            <person name="Shang Y."/>
            <person name="Huang S."/>
            <person name="Zeng J."/>
        </authorList>
    </citation>
    <scope>NUCLEOTIDE SEQUENCE [LARGE SCALE GENOMIC DNA]</scope>
    <source>
        <strain evidence="3">cv. BLH2017</strain>
        <tissue evidence="2">Root</tissue>
    </source>
</reference>
<sequence length="377" mass="43301">MNRDRNPWNKLDDEMVETVLAQLPTLDIFCCQFVCKRWNSIVHSPTFPIASQQLFDRRPWFIIFNKAPPACVVYDMEVFDWRPRFKLLLPAEIRGKPCRPAVASAGLLCFSSATTCSLIVCNPFTGLVRLLPRMRTRTNTNGSGIAMYVSPGSKNYKVFVAFGKWPKMRMKVFSSGKKKASWMELSMRLLKDEYGEWSLWDKGVTVMGNEGKVLVYYLTLNGILVCFDTQKGTIFLCPRLLEREHIFTMDLVECGGRVFIVVLMEAIESSFSTTRTLHVWEFDNKKAEWEHIAAMPPNMSQDYYDVGTLITCSGQGNYIMVCVNSIIDDTYFNHVVIYNIKKNTWVELSTCFDNFDGDDHIKVLCPYAFKPEMEAKV</sequence>
<gene>
    <name evidence="2" type="ORF">BVC80_813g2</name>
</gene>
<proteinExistence type="predicted"/>
<protein>
    <submittedName>
        <fullName evidence="2">F-box domain</fullName>
    </submittedName>
</protein>
<dbReference type="InterPro" id="IPR001810">
    <property type="entry name" value="F-box_dom"/>
</dbReference>
<accession>A0A200PLZ6</accession>
<dbReference type="EMBL" id="MVGT01004526">
    <property type="protein sequence ID" value="OUZ99238.1"/>
    <property type="molecule type" value="Genomic_DNA"/>
</dbReference>
<dbReference type="Pfam" id="PF08268">
    <property type="entry name" value="FBA_3"/>
    <property type="match status" value="1"/>
</dbReference>
<dbReference type="Pfam" id="PF00646">
    <property type="entry name" value="F-box"/>
    <property type="match status" value="1"/>
</dbReference>
<dbReference type="InterPro" id="IPR015915">
    <property type="entry name" value="Kelch-typ_b-propeller"/>
</dbReference>
<dbReference type="PROSITE" id="PS50181">
    <property type="entry name" value="FBOX"/>
    <property type="match status" value="1"/>
</dbReference>
<comment type="caution">
    <text evidence="2">The sequence shown here is derived from an EMBL/GenBank/DDBJ whole genome shotgun (WGS) entry which is preliminary data.</text>
</comment>
<dbReference type="InterPro" id="IPR013187">
    <property type="entry name" value="F-box-assoc_dom_typ3"/>
</dbReference>
<evidence type="ECO:0000259" key="1">
    <source>
        <dbReference type="PROSITE" id="PS50181"/>
    </source>
</evidence>
<dbReference type="SUPFAM" id="SSF81383">
    <property type="entry name" value="F-box domain"/>
    <property type="match status" value="1"/>
</dbReference>
<dbReference type="NCBIfam" id="TIGR01640">
    <property type="entry name" value="F_box_assoc_1"/>
    <property type="match status" value="1"/>
</dbReference>
<dbReference type="OrthoDB" id="1839910at2759"/>
<dbReference type="InterPro" id="IPR050796">
    <property type="entry name" value="SCF_F-box_component"/>
</dbReference>
<dbReference type="Gene3D" id="2.120.10.80">
    <property type="entry name" value="Kelch-type beta propeller"/>
    <property type="match status" value="1"/>
</dbReference>
<dbReference type="SMART" id="SM00256">
    <property type="entry name" value="FBOX"/>
    <property type="match status" value="1"/>
</dbReference>
<organism evidence="2 3">
    <name type="scientific">Macleaya cordata</name>
    <name type="common">Five-seeded plume-poppy</name>
    <name type="synonym">Bocconia cordata</name>
    <dbReference type="NCBI Taxonomy" id="56857"/>
    <lineage>
        <taxon>Eukaryota</taxon>
        <taxon>Viridiplantae</taxon>
        <taxon>Streptophyta</taxon>
        <taxon>Embryophyta</taxon>
        <taxon>Tracheophyta</taxon>
        <taxon>Spermatophyta</taxon>
        <taxon>Magnoliopsida</taxon>
        <taxon>Ranunculales</taxon>
        <taxon>Papaveraceae</taxon>
        <taxon>Papaveroideae</taxon>
        <taxon>Macleaya</taxon>
    </lineage>
</organism>
<feature type="domain" description="F-box" evidence="1">
    <location>
        <begin position="5"/>
        <end position="58"/>
    </location>
</feature>
<dbReference type="AlphaFoldDB" id="A0A200PLZ6"/>
<dbReference type="InterPro" id="IPR017451">
    <property type="entry name" value="F-box-assoc_interact_dom"/>
</dbReference>
<evidence type="ECO:0000313" key="2">
    <source>
        <dbReference type="EMBL" id="OUZ99238.1"/>
    </source>
</evidence>
<dbReference type="STRING" id="56857.A0A200PLZ6"/>
<dbReference type="InterPro" id="IPR036047">
    <property type="entry name" value="F-box-like_dom_sf"/>
</dbReference>
<dbReference type="SUPFAM" id="SSF50965">
    <property type="entry name" value="Galactose oxidase, central domain"/>
    <property type="match status" value="1"/>
</dbReference>
<dbReference type="OMA" id="TLHVWEF"/>
<dbReference type="PANTHER" id="PTHR31672">
    <property type="entry name" value="BNACNNG10540D PROTEIN"/>
    <property type="match status" value="1"/>
</dbReference>
<dbReference type="Gene3D" id="1.20.1280.50">
    <property type="match status" value="1"/>
</dbReference>
<dbReference type="InParanoid" id="A0A200PLZ6"/>
<dbReference type="PANTHER" id="PTHR31672:SF7">
    <property type="entry name" value="F-BOX DOMAIN-CONTAINING PROTEIN"/>
    <property type="match status" value="1"/>
</dbReference>